<accession>A0ABN8FAX8</accession>
<keyword evidence="2" id="KW-1185">Reference proteome</keyword>
<proteinExistence type="predicted"/>
<evidence type="ECO:0000313" key="2">
    <source>
        <dbReference type="Proteomes" id="UP000838749"/>
    </source>
</evidence>
<comment type="caution">
    <text evidence="1">The sequence shown here is derived from an EMBL/GenBank/DDBJ whole genome shotgun (WGS) entry which is preliminary data.</text>
</comment>
<reference evidence="1" key="1">
    <citation type="submission" date="2021-12" db="EMBL/GenBank/DDBJ databases">
        <authorList>
            <person name="Criscuolo A."/>
        </authorList>
    </citation>
    <scope>NUCLEOTIDE SEQUENCE</scope>
    <source>
        <strain evidence="1">CIP111894</strain>
    </source>
</reference>
<protein>
    <submittedName>
        <fullName evidence="1">Uncharacterized protein</fullName>
    </submittedName>
</protein>
<name>A0ABN8FAX8_9BACL</name>
<dbReference type="Proteomes" id="UP000838749">
    <property type="component" value="Unassembled WGS sequence"/>
</dbReference>
<evidence type="ECO:0000313" key="1">
    <source>
        <dbReference type="EMBL" id="CAH1054342.1"/>
    </source>
</evidence>
<dbReference type="EMBL" id="CAKMAB010000002">
    <property type="protein sequence ID" value="CAH1054342.1"/>
    <property type="molecule type" value="Genomic_DNA"/>
</dbReference>
<sequence>MKKSLLMMVSVLALFSFIIIGPVGSGSNGSITTYEHGAWF</sequence>
<gene>
    <name evidence="1" type="ORF">PAECIP111894_00487</name>
</gene>
<organism evidence="1 2">
    <name type="scientific">Paenibacillus pseudetheri</name>
    <dbReference type="NCBI Taxonomy" id="2897682"/>
    <lineage>
        <taxon>Bacteria</taxon>
        <taxon>Bacillati</taxon>
        <taxon>Bacillota</taxon>
        <taxon>Bacilli</taxon>
        <taxon>Bacillales</taxon>
        <taxon>Paenibacillaceae</taxon>
        <taxon>Paenibacillus</taxon>
    </lineage>
</organism>